<feature type="active site" evidence="7">
    <location>
        <position position="70"/>
    </location>
</feature>
<dbReference type="CDD" id="cd06530">
    <property type="entry name" value="S26_SPase_I"/>
    <property type="match status" value="1"/>
</dbReference>
<feature type="transmembrane region" description="Helical" evidence="8">
    <location>
        <begin position="6"/>
        <end position="25"/>
    </location>
</feature>
<keyword evidence="12" id="KW-1185">Reference proteome</keyword>
<keyword evidence="8" id="KW-0472">Membrane</keyword>
<keyword evidence="5 8" id="KW-0645">Protease</keyword>
<comment type="caution">
    <text evidence="11">The sequence shown here is derived from an EMBL/GenBank/DDBJ whole genome shotgun (WGS) entry which is preliminary data.</text>
</comment>
<dbReference type="PANTHER" id="PTHR43390">
    <property type="entry name" value="SIGNAL PEPTIDASE I"/>
    <property type="match status" value="1"/>
</dbReference>
<dbReference type="SUPFAM" id="SSF51306">
    <property type="entry name" value="LexA/Signal peptidase"/>
    <property type="match status" value="1"/>
</dbReference>
<dbReference type="InterPro" id="IPR019533">
    <property type="entry name" value="Peptidase_S26"/>
</dbReference>
<dbReference type="EC" id="3.4.21.89" evidence="3 8"/>
<dbReference type="GO" id="GO:0009003">
    <property type="term" value="F:signal peptidase activity"/>
    <property type="evidence" value="ECO:0007669"/>
    <property type="project" value="UniProtKB-EC"/>
</dbReference>
<keyword evidence="6 8" id="KW-0378">Hydrolase</keyword>
<dbReference type="InterPro" id="IPR000223">
    <property type="entry name" value="Pept_S26A_signal_pept_1"/>
</dbReference>
<comment type="similarity">
    <text evidence="2 9">Belongs to the peptidase S26 family.</text>
</comment>
<dbReference type="GO" id="GO:0004252">
    <property type="term" value="F:serine-type endopeptidase activity"/>
    <property type="evidence" value="ECO:0007669"/>
    <property type="project" value="InterPro"/>
</dbReference>
<keyword evidence="8" id="KW-0812">Transmembrane</keyword>
<evidence type="ECO:0000256" key="2">
    <source>
        <dbReference type="ARBA" id="ARBA00009370"/>
    </source>
</evidence>
<name>A0A845VAX6_9GAMM</name>
<evidence type="ECO:0000313" key="12">
    <source>
        <dbReference type="Proteomes" id="UP000484885"/>
    </source>
</evidence>
<evidence type="ECO:0000256" key="1">
    <source>
        <dbReference type="ARBA" id="ARBA00000677"/>
    </source>
</evidence>
<accession>A0A845VAX6</accession>
<evidence type="ECO:0000256" key="7">
    <source>
        <dbReference type="PIRSR" id="PIRSR600223-1"/>
    </source>
</evidence>
<dbReference type="InterPro" id="IPR019757">
    <property type="entry name" value="Pept_S26A_signal_pept_1_Lys-AS"/>
</dbReference>
<organism evidence="11 12">
    <name type="scientific">Wenzhouxiangella limi</name>
    <dbReference type="NCBI Taxonomy" id="2707351"/>
    <lineage>
        <taxon>Bacteria</taxon>
        <taxon>Pseudomonadati</taxon>
        <taxon>Pseudomonadota</taxon>
        <taxon>Gammaproteobacteria</taxon>
        <taxon>Chromatiales</taxon>
        <taxon>Wenzhouxiangellaceae</taxon>
        <taxon>Wenzhouxiangella</taxon>
    </lineage>
</organism>
<gene>
    <name evidence="11" type="primary">lepB</name>
    <name evidence="11" type="ORF">G3I74_01825</name>
</gene>
<sequence length="258" mass="29802">MDYALILTVLTLITGLLWVLERFWIRRRFGETESGPAHWLASVASLFPILLLVLVFRSFLFEPFKIPSGSMIPTLQIGDFIVVNKFSYGLRLPVLNRKIISTGEPERGDVMVFRFPKDERVNYIKRVVGLPGDSITYRNKVLFINGEPVEQEPLGHWEGEGLNRNPPGRTPIERLEYLGEEPHSILIFPDQPDRGVRTWTVPEGHYFVLGDNRDQSLDSRAWNFVPEENLVGRATWIWMHWDCGRGCVVWERIGDKIQ</sequence>
<comment type="subcellular location">
    <subcellularLocation>
        <location evidence="9">Membrane</location>
        <topology evidence="9">Multi-pass membrane protein</topology>
    </subcellularLocation>
</comment>
<feature type="active site" evidence="7">
    <location>
        <position position="125"/>
    </location>
</feature>
<evidence type="ECO:0000256" key="9">
    <source>
        <dbReference type="RuleBase" id="RU362042"/>
    </source>
</evidence>
<dbReference type="InterPro" id="IPR019758">
    <property type="entry name" value="Pept_S26A_signal_pept_1_CS"/>
</dbReference>
<dbReference type="Gene3D" id="2.10.109.10">
    <property type="entry name" value="Umud Fragment, subunit A"/>
    <property type="match status" value="1"/>
</dbReference>
<dbReference type="RefSeq" id="WP_164209682.1">
    <property type="nucleotide sequence ID" value="NZ_JAAGSC010000031.1"/>
</dbReference>
<feature type="domain" description="Peptidase S26" evidence="10">
    <location>
        <begin position="42"/>
        <end position="238"/>
    </location>
</feature>
<protein>
    <recommendedName>
        <fullName evidence="4 8">Signal peptidase I</fullName>
        <ecNumber evidence="3 8">3.4.21.89</ecNumber>
    </recommendedName>
</protein>
<evidence type="ECO:0000256" key="6">
    <source>
        <dbReference type="ARBA" id="ARBA00022801"/>
    </source>
</evidence>
<evidence type="ECO:0000259" key="10">
    <source>
        <dbReference type="Pfam" id="PF10502"/>
    </source>
</evidence>
<dbReference type="GO" id="GO:0016020">
    <property type="term" value="C:membrane"/>
    <property type="evidence" value="ECO:0007669"/>
    <property type="project" value="UniProtKB-SubCell"/>
</dbReference>
<dbReference type="EMBL" id="JAAGSC010000031">
    <property type="protein sequence ID" value="NDY94469.1"/>
    <property type="molecule type" value="Genomic_DNA"/>
</dbReference>
<dbReference type="GO" id="GO:0006465">
    <property type="term" value="P:signal peptide processing"/>
    <property type="evidence" value="ECO:0007669"/>
    <property type="project" value="InterPro"/>
</dbReference>
<evidence type="ECO:0000256" key="8">
    <source>
        <dbReference type="RuleBase" id="RU003993"/>
    </source>
</evidence>
<evidence type="ECO:0000256" key="5">
    <source>
        <dbReference type="ARBA" id="ARBA00022670"/>
    </source>
</evidence>
<dbReference type="PROSITE" id="PS00760">
    <property type="entry name" value="SPASE_I_2"/>
    <property type="match status" value="1"/>
</dbReference>
<reference evidence="11 12" key="1">
    <citation type="submission" date="2020-02" db="EMBL/GenBank/DDBJ databases">
        <authorList>
            <person name="Zhang X.-Y."/>
        </authorList>
    </citation>
    <scope>NUCLEOTIDE SEQUENCE [LARGE SCALE GENOMIC DNA]</scope>
    <source>
        <strain evidence="11 12">C33</strain>
    </source>
</reference>
<dbReference type="InterPro" id="IPR036286">
    <property type="entry name" value="LexA/Signal_pep-like_sf"/>
</dbReference>
<dbReference type="PRINTS" id="PR00727">
    <property type="entry name" value="LEADERPTASE"/>
</dbReference>
<dbReference type="Pfam" id="PF10502">
    <property type="entry name" value="Peptidase_S26"/>
    <property type="match status" value="1"/>
</dbReference>
<dbReference type="AlphaFoldDB" id="A0A845VAX6"/>
<evidence type="ECO:0000256" key="4">
    <source>
        <dbReference type="ARBA" id="ARBA00019232"/>
    </source>
</evidence>
<feature type="transmembrane region" description="Helical" evidence="8">
    <location>
        <begin position="37"/>
        <end position="60"/>
    </location>
</feature>
<dbReference type="PANTHER" id="PTHR43390:SF1">
    <property type="entry name" value="CHLOROPLAST PROCESSING PEPTIDASE"/>
    <property type="match status" value="1"/>
</dbReference>
<comment type="catalytic activity">
    <reaction evidence="1 8">
        <text>Cleavage of hydrophobic, N-terminal signal or leader sequences from secreted and periplasmic proteins.</text>
        <dbReference type="EC" id="3.4.21.89"/>
    </reaction>
</comment>
<dbReference type="Proteomes" id="UP000484885">
    <property type="component" value="Unassembled WGS sequence"/>
</dbReference>
<dbReference type="PROSITE" id="PS00501">
    <property type="entry name" value="SPASE_I_1"/>
    <property type="match status" value="1"/>
</dbReference>
<proteinExistence type="inferred from homology"/>
<dbReference type="NCBIfam" id="TIGR02227">
    <property type="entry name" value="sigpep_I_bact"/>
    <property type="match status" value="1"/>
</dbReference>
<dbReference type="InterPro" id="IPR019756">
    <property type="entry name" value="Pept_S26A_signal_pept_1_Ser-AS"/>
</dbReference>
<evidence type="ECO:0000313" key="11">
    <source>
        <dbReference type="EMBL" id="NDY94469.1"/>
    </source>
</evidence>
<evidence type="ECO:0000256" key="3">
    <source>
        <dbReference type="ARBA" id="ARBA00013208"/>
    </source>
</evidence>
<dbReference type="PROSITE" id="PS00761">
    <property type="entry name" value="SPASE_I_3"/>
    <property type="match status" value="1"/>
</dbReference>
<keyword evidence="8" id="KW-1133">Transmembrane helix</keyword>